<evidence type="ECO:0000313" key="3">
    <source>
        <dbReference type="EMBL" id="QJA83570.1"/>
    </source>
</evidence>
<evidence type="ECO:0000313" key="1">
    <source>
        <dbReference type="EMBL" id="QJA51584.1"/>
    </source>
</evidence>
<gene>
    <name evidence="3" type="ORF">MM415A00274_0027</name>
    <name evidence="2" type="ORF">MM415B00593_0029</name>
    <name evidence="1" type="ORF">TM448A02213_0007</name>
</gene>
<name>A0A6H1ZVI5_9ZZZZ</name>
<protein>
    <submittedName>
        <fullName evidence="1">Uncharacterized protein</fullName>
    </submittedName>
</protein>
<dbReference type="EMBL" id="MT141503">
    <property type="protein sequence ID" value="QJA63702.1"/>
    <property type="molecule type" value="Genomic_DNA"/>
</dbReference>
<evidence type="ECO:0000313" key="2">
    <source>
        <dbReference type="EMBL" id="QJA63702.1"/>
    </source>
</evidence>
<proteinExistence type="predicted"/>
<dbReference type="EMBL" id="MT142513">
    <property type="protein sequence ID" value="QJA83570.1"/>
    <property type="molecule type" value="Genomic_DNA"/>
</dbReference>
<dbReference type="EMBL" id="MT144275">
    <property type="protein sequence ID" value="QJA51584.1"/>
    <property type="molecule type" value="Genomic_DNA"/>
</dbReference>
<reference evidence="1" key="1">
    <citation type="submission" date="2020-03" db="EMBL/GenBank/DDBJ databases">
        <title>The deep terrestrial virosphere.</title>
        <authorList>
            <person name="Holmfeldt K."/>
            <person name="Nilsson E."/>
            <person name="Simone D."/>
            <person name="Lopez-Fernandez M."/>
            <person name="Wu X."/>
            <person name="de Brujin I."/>
            <person name="Lundin D."/>
            <person name="Andersson A."/>
            <person name="Bertilsson S."/>
            <person name="Dopson M."/>
        </authorList>
    </citation>
    <scope>NUCLEOTIDE SEQUENCE</scope>
    <source>
        <strain evidence="3">MM415A00274</strain>
        <strain evidence="2">MM415B00593</strain>
        <strain evidence="1">TM448A02213</strain>
    </source>
</reference>
<dbReference type="AlphaFoldDB" id="A0A6H1ZVI5"/>
<accession>A0A6H1ZVI5</accession>
<sequence>MATLFQELQFFDGNGDPLSGGKVYWYNAGTVIAKDTYVDEAESAAAANPVILDAEGRPDHGSGADAMWIRGSYKMVLKDADDVTITTLDNINEYDSADWTGLTATIADLNSTTTTSVVKTTTYTIVAGDRGKTILADATTAPFTINLLAAATAGNKYKITIKKVDTTVNKVTIDPSGAETADGRATIGLYDYNDFIELQSDGSNWHRVSSLVRGTLYGITLDTIITADDENKVVSADATGGAIAVTLPSAATVCRGWRLTVKKIAGGANNVTLTPDGVETIDAAATKVLVTLNEAVSIISDGTNWKIISETSATSSKEYPPGYIYGLAMSNDAGDTANDINVAAGACRDIADTFNIDLATPIIKQMDVTWAAGSGAGGRASGCAYAINTWYHVFIIATSGGAVDVGFDTDIDATNLLVDAVGYVYYRRIGSVMLDAAKSVRQFFAHNTLSERIVLWRTPYLDYTGAPTTTRTLQVVTTPLDINAHAIMKIDLQQGVTHDVLVNVCCPEETDAVPSGAASPGAVVMGFPNGGACQTEILTDTSSQLAYRASSAAVDIIFTLITAGWKE</sequence>
<organism evidence="1">
    <name type="scientific">viral metagenome</name>
    <dbReference type="NCBI Taxonomy" id="1070528"/>
    <lineage>
        <taxon>unclassified sequences</taxon>
        <taxon>metagenomes</taxon>
        <taxon>organismal metagenomes</taxon>
    </lineage>
</organism>